<sequence length="177" mass="20587">MRMEQYLQCINYTIWEIVENGNAPIVTKFVDGKETVIPPTSVEEKAQRRAIENRFGGNTATKKTQKNLLKQQYENFAASITKNIAMLTMWERRFLKNTGKKLDMDNKERIRFKTSQSRGVFNFHKRYILQEVMALRNQDIEYRVPTIKEGLCQILSETTSNALASRCDGFGYDLSDQ</sequence>
<gene>
    <name evidence="1" type="ORF">Tco_1004282</name>
</gene>
<evidence type="ECO:0000313" key="1">
    <source>
        <dbReference type="EMBL" id="GJT60749.1"/>
    </source>
</evidence>
<comment type="caution">
    <text evidence="1">The sequence shown here is derived from an EMBL/GenBank/DDBJ whole genome shotgun (WGS) entry which is preliminary data.</text>
</comment>
<protein>
    <submittedName>
        <fullName evidence="1">Uncharacterized protein</fullName>
    </submittedName>
</protein>
<evidence type="ECO:0000313" key="2">
    <source>
        <dbReference type="Proteomes" id="UP001151760"/>
    </source>
</evidence>
<dbReference type="Proteomes" id="UP001151760">
    <property type="component" value="Unassembled WGS sequence"/>
</dbReference>
<dbReference type="EMBL" id="BQNB010017227">
    <property type="protein sequence ID" value="GJT60749.1"/>
    <property type="molecule type" value="Genomic_DNA"/>
</dbReference>
<name>A0ABQ5FC29_9ASTR</name>
<keyword evidence="2" id="KW-1185">Reference proteome</keyword>
<accession>A0ABQ5FC29</accession>
<reference evidence="1" key="1">
    <citation type="journal article" date="2022" name="Int. J. Mol. Sci.">
        <title>Draft Genome of Tanacetum Coccineum: Genomic Comparison of Closely Related Tanacetum-Family Plants.</title>
        <authorList>
            <person name="Yamashiro T."/>
            <person name="Shiraishi A."/>
            <person name="Nakayama K."/>
            <person name="Satake H."/>
        </authorList>
    </citation>
    <scope>NUCLEOTIDE SEQUENCE</scope>
</reference>
<proteinExistence type="predicted"/>
<organism evidence="1 2">
    <name type="scientific">Tanacetum coccineum</name>
    <dbReference type="NCBI Taxonomy" id="301880"/>
    <lineage>
        <taxon>Eukaryota</taxon>
        <taxon>Viridiplantae</taxon>
        <taxon>Streptophyta</taxon>
        <taxon>Embryophyta</taxon>
        <taxon>Tracheophyta</taxon>
        <taxon>Spermatophyta</taxon>
        <taxon>Magnoliopsida</taxon>
        <taxon>eudicotyledons</taxon>
        <taxon>Gunneridae</taxon>
        <taxon>Pentapetalae</taxon>
        <taxon>asterids</taxon>
        <taxon>campanulids</taxon>
        <taxon>Asterales</taxon>
        <taxon>Asteraceae</taxon>
        <taxon>Asteroideae</taxon>
        <taxon>Anthemideae</taxon>
        <taxon>Anthemidinae</taxon>
        <taxon>Tanacetum</taxon>
    </lineage>
</organism>
<reference evidence="1" key="2">
    <citation type="submission" date="2022-01" db="EMBL/GenBank/DDBJ databases">
        <authorList>
            <person name="Yamashiro T."/>
            <person name="Shiraishi A."/>
            <person name="Satake H."/>
            <person name="Nakayama K."/>
        </authorList>
    </citation>
    <scope>NUCLEOTIDE SEQUENCE</scope>
</reference>